<dbReference type="GO" id="GO:0004527">
    <property type="term" value="F:exonuclease activity"/>
    <property type="evidence" value="ECO:0007669"/>
    <property type="project" value="UniProtKB-KW"/>
</dbReference>
<keyword evidence="3" id="KW-0269">Exonuclease</keyword>
<dbReference type="Proteomes" id="UP000824116">
    <property type="component" value="Unassembled WGS sequence"/>
</dbReference>
<dbReference type="CDD" id="cd00840">
    <property type="entry name" value="MPP_Mre11_N"/>
    <property type="match status" value="1"/>
</dbReference>
<gene>
    <name evidence="3" type="ORF">H9723_06490</name>
</gene>
<reference evidence="3" key="2">
    <citation type="submission" date="2021-04" db="EMBL/GenBank/DDBJ databases">
        <authorList>
            <person name="Gilroy R."/>
        </authorList>
    </citation>
    <scope>NUCLEOTIDE SEQUENCE</scope>
    <source>
        <strain evidence="3">CHK196-3914</strain>
    </source>
</reference>
<evidence type="ECO:0000256" key="1">
    <source>
        <dbReference type="ARBA" id="ARBA00022801"/>
    </source>
</evidence>
<dbReference type="EMBL" id="DXAY01000150">
    <property type="protein sequence ID" value="HIZ74874.1"/>
    <property type="molecule type" value="Genomic_DNA"/>
</dbReference>
<dbReference type="InterPro" id="IPR004843">
    <property type="entry name" value="Calcineurin-like_PHP"/>
</dbReference>
<proteinExistence type="predicted"/>
<protein>
    <submittedName>
        <fullName evidence="3">DNA repair exonuclease</fullName>
    </submittedName>
</protein>
<accession>A0A9D2K2M7</accession>
<keyword evidence="1" id="KW-0378">Hydrolase</keyword>
<dbReference type="InterPro" id="IPR029052">
    <property type="entry name" value="Metallo-depent_PP-like"/>
</dbReference>
<dbReference type="InterPro" id="IPR041796">
    <property type="entry name" value="Mre11_N"/>
</dbReference>
<evidence type="ECO:0000313" key="4">
    <source>
        <dbReference type="Proteomes" id="UP000824116"/>
    </source>
</evidence>
<feature type="domain" description="Calcineurin-like phosphoesterase" evidence="2">
    <location>
        <begin position="1"/>
        <end position="186"/>
    </location>
</feature>
<organism evidence="3 4">
    <name type="scientific">Candidatus Mediterraneibacter stercoravium</name>
    <dbReference type="NCBI Taxonomy" id="2838685"/>
    <lineage>
        <taxon>Bacteria</taxon>
        <taxon>Bacillati</taxon>
        <taxon>Bacillota</taxon>
        <taxon>Clostridia</taxon>
        <taxon>Lachnospirales</taxon>
        <taxon>Lachnospiraceae</taxon>
        <taxon>Mediterraneibacter</taxon>
    </lineage>
</organism>
<dbReference type="Pfam" id="PF00149">
    <property type="entry name" value="Metallophos"/>
    <property type="match status" value="1"/>
</dbReference>
<reference evidence="3" key="1">
    <citation type="journal article" date="2021" name="PeerJ">
        <title>Extensive microbial diversity within the chicken gut microbiome revealed by metagenomics and culture.</title>
        <authorList>
            <person name="Gilroy R."/>
            <person name="Ravi A."/>
            <person name="Getino M."/>
            <person name="Pursley I."/>
            <person name="Horton D.L."/>
            <person name="Alikhan N.F."/>
            <person name="Baker D."/>
            <person name="Gharbi K."/>
            <person name="Hall N."/>
            <person name="Watson M."/>
            <person name="Adriaenssens E.M."/>
            <person name="Foster-Nyarko E."/>
            <person name="Jarju S."/>
            <person name="Secka A."/>
            <person name="Antonio M."/>
            <person name="Oren A."/>
            <person name="Chaudhuri R.R."/>
            <person name="La Ragione R."/>
            <person name="Hildebrand F."/>
            <person name="Pallen M.J."/>
        </authorList>
    </citation>
    <scope>NUCLEOTIDE SEQUENCE</scope>
    <source>
        <strain evidence="3">CHK196-3914</strain>
    </source>
</reference>
<evidence type="ECO:0000313" key="3">
    <source>
        <dbReference type="EMBL" id="HIZ74874.1"/>
    </source>
</evidence>
<keyword evidence="3" id="KW-0540">Nuclease</keyword>
<dbReference type="SUPFAM" id="SSF56300">
    <property type="entry name" value="Metallo-dependent phosphatases"/>
    <property type="match status" value="1"/>
</dbReference>
<dbReference type="InterPro" id="IPR050535">
    <property type="entry name" value="DNA_Repair-Maintenance_Comp"/>
</dbReference>
<comment type="caution">
    <text evidence="3">The sequence shown here is derived from an EMBL/GenBank/DDBJ whole genome shotgun (WGS) entry which is preliminary data.</text>
</comment>
<sequence length="350" mass="40202">MKFIHIADVHLGAEPDAGAAYSGRRPKELWDTLEKVLGVCDREQADLLLIAGDLFHRQPLMRELKEVNYLFSELKRTNVVLIAGNHDYIRKDSYYRTFRWAENVTPLFGQSMGYVEFPELETAVYGLSYHRREIKEPLYDRCFAQGRQKYEILLAHGGDDKHIPFNREALEKSGFDYIALGHIHKPGVLEENRIIYAGALEPVDRNDTGPHGYVRGEITERGVRARWIPCAEREYIHLTIPVNEKDTSGSIKKKISESKDRCDNKNIYKITLTGVRDEDVIPDTAHMDDIGNVLEIVDETRPAFDPEQLLRENRNNLIGHFIEEFRGCREGSVEYQALCEGLEALLKNKS</sequence>
<dbReference type="PANTHER" id="PTHR30337">
    <property type="entry name" value="COMPONENT OF ATP-DEPENDENT DSDNA EXONUCLEASE"/>
    <property type="match status" value="1"/>
</dbReference>
<dbReference type="AlphaFoldDB" id="A0A9D2K2M7"/>
<evidence type="ECO:0000259" key="2">
    <source>
        <dbReference type="Pfam" id="PF00149"/>
    </source>
</evidence>
<name>A0A9D2K2M7_9FIRM</name>
<dbReference type="Gene3D" id="3.60.21.10">
    <property type="match status" value="1"/>
</dbReference>